<dbReference type="EMBL" id="DQ886855">
    <property type="protein sequence ID" value="ABI52772.1"/>
    <property type="molecule type" value="mRNA"/>
</dbReference>
<proteinExistence type="evidence at transcript level"/>
<accession>Q09JJ1</accession>
<name>Q09JJ1_ARGMO</name>
<keyword evidence="1" id="KW-0732">Signal</keyword>
<evidence type="ECO:0000313" key="2">
    <source>
        <dbReference type="EMBL" id="ABI52772.1"/>
    </source>
</evidence>
<sequence>MSLRVLMALVTLLVPGEMCPDKEMCTFCYGPYYEKMRLGHDLYACTYRCNPSADTSCYVYAPGGSRCLNFEQAKVGTCRSGVCYNDTRCRELKDTPLGKRTECPFANDFHYLKRSGYGNLPFGCKHYCRRSHDEHGDRPDGTKCLIPETAQQLLCDDVGQCTRRRSG</sequence>
<protein>
    <submittedName>
        <fullName evidence="2">7DB family</fullName>
    </submittedName>
</protein>
<feature type="signal peptide" evidence="1">
    <location>
        <begin position="1"/>
        <end position="18"/>
    </location>
</feature>
<dbReference type="AlphaFoldDB" id="Q09JJ1"/>
<reference evidence="2" key="1">
    <citation type="journal article" date="2008" name="Insect Biochem. Mol. Biol.">
        <title>Comparative sialomics between hard and soft ticks: implications for the evolution of blood-feeding behavior.</title>
        <authorList>
            <person name="Mans B.J."/>
            <person name="Andersen J.F."/>
            <person name="Francischetti I.M."/>
            <person name="Valenzuela J.G."/>
            <person name="Schwan T.G."/>
            <person name="Pham V.M."/>
            <person name="Garfield M.K."/>
            <person name="Hammer C.H."/>
            <person name="Ribeiro J.M."/>
        </authorList>
    </citation>
    <scope>NUCLEOTIDE SEQUENCE</scope>
    <source>
        <strain evidence="2">AM-459</strain>
        <tissue evidence="2">Adult salivary gland</tissue>
    </source>
</reference>
<feature type="chain" id="PRO_5004167663" evidence="1">
    <location>
        <begin position="19"/>
        <end position="167"/>
    </location>
</feature>
<organism evidence="2">
    <name type="scientific">Argas monolakensis</name>
    <name type="common">Mono lake bird tick</name>
    <dbReference type="NCBI Taxonomy" id="34602"/>
    <lineage>
        <taxon>Eukaryota</taxon>
        <taxon>Metazoa</taxon>
        <taxon>Ecdysozoa</taxon>
        <taxon>Arthropoda</taxon>
        <taxon>Chelicerata</taxon>
        <taxon>Arachnida</taxon>
        <taxon>Acari</taxon>
        <taxon>Parasitiformes</taxon>
        <taxon>Ixodida</taxon>
        <taxon>Ixodoidea</taxon>
        <taxon>Argasidae</taxon>
        <taxon>Argasinae</taxon>
        <taxon>Argas</taxon>
    </lineage>
</organism>
<evidence type="ECO:0000256" key="1">
    <source>
        <dbReference type="SAM" id="SignalP"/>
    </source>
</evidence>